<organism evidence="1 2">
    <name type="scientific">Solanum commersonii</name>
    <name type="common">Commerson's wild potato</name>
    <name type="synonym">Commerson's nightshade</name>
    <dbReference type="NCBI Taxonomy" id="4109"/>
    <lineage>
        <taxon>Eukaryota</taxon>
        <taxon>Viridiplantae</taxon>
        <taxon>Streptophyta</taxon>
        <taxon>Embryophyta</taxon>
        <taxon>Tracheophyta</taxon>
        <taxon>Spermatophyta</taxon>
        <taxon>Magnoliopsida</taxon>
        <taxon>eudicotyledons</taxon>
        <taxon>Gunneridae</taxon>
        <taxon>Pentapetalae</taxon>
        <taxon>asterids</taxon>
        <taxon>lamiids</taxon>
        <taxon>Solanales</taxon>
        <taxon>Solanaceae</taxon>
        <taxon>Solanoideae</taxon>
        <taxon>Solaneae</taxon>
        <taxon>Solanum</taxon>
    </lineage>
</organism>
<protein>
    <recommendedName>
        <fullName evidence="3">Reverse transcriptase zinc-binding domain-containing protein</fullName>
    </recommendedName>
</protein>
<dbReference type="Proteomes" id="UP000824120">
    <property type="component" value="Chromosome 6"/>
</dbReference>
<accession>A0A9J5YTB2</accession>
<comment type="caution">
    <text evidence="1">The sequence shown here is derived from an EMBL/GenBank/DDBJ whole genome shotgun (WGS) entry which is preliminary data.</text>
</comment>
<evidence type="ECO:0008006" key="3">
    <source>
        <dbReference type="Google" id="ProtNLM"/>
    </source>
</evidence>
<gene>
    <name evidence="1" type="ORF">H5410_033504</name>
</gene>
<name>A0A9J5YTB2_SOLCO</name>
<sequence>MTISCDNNTCVLCDGNWLQDVTHIFSKCHWLKRVCDAIQTWIEFRVQNRCVDGALLQIKVKNYNRFKKEVVEAVYGATIYNIWMPGTRSIFKDKM</sequence>
<keyword evidence="2" id="KW-1185">Reference proteome</keyword>
<proteinExistence type="predicted"/>
<evidence type="ECO:0000313" key="1">
    <source>
        <dbReference type="EMBL" id="KAG5602134.1"/>
    </source>
</evidence>
<dbReference type="AlphaFoldDB" id="A0A9J5YTB2"/>
<reference evidence="1 2" key="1">
    <citation type="submission" date="2020-09" db="EMBL/GenBank/DDBJ databases">
        <title>De no assembly of potato wild relative species, Solanum commersonii.</title>
        <authorList>
            <person name="Cho K."/>
        </authorList>
    </citation>
    <scope>NUCLEOTIDE SEQUENCE [LARGE SCALE GENOMIC DNA]</scope>
    <source>
        <strain evidence="1">LZ3.2</strain>
        <tissue evidence="1">Leaf</tissue>
    </source>
</reference>
<evidence type="ECO:0000313" key="2">
    <source>
        <dbReference type="Proteomes" id="UP000824120"/>
    </source>
</evidence>
<dbReference type="EMBL" id="JACXVP010000006">
    <property type="protein sequence ID" value="KAG5602134.1"/>
    <property type="molecule type" value="Genomic_DNA"/>
</dbReference>